<dbReference type="InterPro" id="IPR000477">
    <property type="entry name" value="RT_dom"/>
</dbReference>
<dbReference type="PANTHER" id="PTHR33116:SF86">
    <property type="entry name" value="REVERSE TRANSCRIPTASE DOMAIN-CONTAINING PROTEIN"/>
    <property type="match status" value="1"/>
</dbReference>
<keyword evidence="3" id="KW-1185">Reference proteome</keyword>
<organism evidence="2 3">
    <name type="scientific">Gossypium australe</name>
    <dbReference type="NCBI Taxonomy" id="47621"/>
    <lineage>
        <taxon>Eukaryota</taxon>
        <taxon>Viridiplantae</taxon>
        <taxon>Streptophyta</taxon>
        <taxon>Embryophyta</taxon>
        <taxon>Tracheophyta</taxon>
        <taxon>Spermatophyta</taxon>
        <taxon>Magnoliopsida</taxon>
        <taxon>eudicotyledons</taxon>
        <taxon>Gunneridae</taxon>
        <taxon>Pentapetalae</taxon>
        <taxon>rosids</taxon>
        <taxon>malvids</taxon>
        <taxon>Malvales</taxon>
        <taxon>Malvaceae</taxon>
        <taxon>Malvoideae</taxon>
        <taxon>Gossypium</taxon>
    </lineage>
</organism>
<dbReference type="PANTHER" id="PTHR33116">
    <property type="entry name" value="REVERSE TRANSCRIPTASE ZINC-BINDING DOMAIN-CONTAINING PROTEIN-RELATED-RELATED"/>
    <property type="match status" value="1"/>
</dbReference>
<dbReference type="GO" id="GO:0003964">
    <property type="term" value="F:RNA-directed DNA polymerase activity"/>
    <property type="evidence" value="ECO:0007669"/>
    <property type="project" value="UniProtKB-KW"/>
</dbReference>
<proteinExistence type="predicted"/>
<dbReference type="Pfam" id="PF00078">
    <property type="entry name" value="RVT_1"/>
    <property type="match status" value="1"/>
</dbReference>
<evidence type="ECO:0000313" key="3">
    <source>
        <dbReference type="Proteomes" id="UP000325315"/>
    </source>
</evidence>
<accession>A0A5B6VDP6</accession>
<protein>
    <submittedName>
        <fullName evidence="2">LINE-1 reverse transcriptase isogeny</fullName>
    </submittedName>
</protein>
<keyword evidence="2" id="KW-0808">Transferase</keyword>
<keyword evidence="2" id="KW-0548">Nucleotidyltransferase</keyword>
<evidence type="ECO:0000259" key="1">
    <source>
        <dbReference type="Pfam" id="PF00078"/>
    </source>
</evidence>
<dbReference type="OrthoDB" id="691633at2759"/>
<comment type="caution">
    <text evidence="2">The sequence shown here is derived from an EMBL/GenBank/DDBJ whole genome shotgun (WGS) entry which is preliminary data.</text>
</comment>
<gene>
    <name evidence="2" type="ORF">EPI10_002284</name>
</gene>
<keyword evidence="2" id="KW-0695">RNA-directed DNA polymerase</keyword>
<evidence type="ECO:0000313" key="2">
    <source>
        <dbReference type="EMBL" id="KAA3467259.1"/>
    </source>
</evidence>
<reference evidence="3" key="1">
    <citation type="journal article" date="2019" name="Plant Biotechnol. J.">
        <title>Genome sequencing of the Australian wild diploid species Gossypium australe highlights disease resistance and delayed gland morphogenesis.</title>
        <authorList>
            <person name="Cai Y."/>
            <person name="Cai X."/>
            <person name="Wang Q."/>
            <person name="Wang P."/>
            <person name="Zhang Y."/>
            <person name="Cai C."/>
            <person name="Xu Y."/>
            <person name="Wang K."/>
            <person name="Zhou Z."/>
            <person name="Wang C."/>
            <person name="Geng S."/>
            <person name="Li B."/>
            <person name="Dong Q."/>
            <person name="Hou Y."/>
            <person name="Wang H."/>
            <person name="Ai P."/>
            <person name="Liu Z."/>
            <person name="Yi F."/>
            <person name="Sun M."/>
            <person name="An G."/>
            <person name="Cheng J."/>
            <person name="Zhang Y."/>
            <person name="Shi Q."/>
            <person name="Xie Y."/>
            <person name="Shi X."/>
            <person name="Chang Y."/>
            <person name="Huang F."/>
            <person name="Chen Y."/>
            <person name="Hong S."/>
            <person name="Mi L."/>
            <person name="Sun Q."/>
            <person name="Zhang L."/>
            <person name="Zhou B."/>
            <person name="Peng R."/>
            <person name="Zhang X."/>
            <person name="Liu F."/>
        </authorList>
    </citation>
    <scope>NUCLEOTIDE SEQUENCE [LARGE SCALE GENOMIC DNA]</scope>
    <source>
        <strain evidence="3">cv. PA1801</strain>
    </source>
</reference>
<dbReference type="AlphaFoldDB" id="A0A5B6VDP6"/>
<sequence>MALKLDISKAYNCVEWPFIKCMMSKMGFTDSFIDFILRCISSVEYSILINGEEGSSFNPSRGMRQRDPLSPYLFLFCGEGLSVLMRLASREIRILGAKVCRSSPPITHLMFANDCILFGEVPDRGITVIKDILREYESCSGQCVNFEKSTAFFSSNVNDQDKNMAFQVLNVHCSTEPEKYLRLPNMRQRKKMAFQTLKDRLKQKINNWSIRHISQGGRDDLFGGKKVMEREVCIGVIGSHYVHLRKREIYLLLPGRVYGLLKGFFRRVWVGGLGTERMSLFGETRGLLAGMIS</sequence>
<feature type="domain" description="Reverse transcriptase" evidence="1">
    <location>
        <begin position="2"/>
        <end position="160"/>
    </location>
</feature>
<name>A0A5B6VDP6_9ROSI</name>
<dbReference type="EMBL" id="SMMG02000007">
    <property type="protein sequence ID" value="KAA3467259.1"/>
    <property type="molecule type" value="Genomic_DNA"/>
</dbReference>
<dbReference type="Proteomes" id="UP000325315">
    <property type="component" value="Unassembled WGS sequence"/>
</dbReference>